<accession>A0ABT3TE57</accession>
<comment type="caution">
    <text evidence="2">The sequence shown here is derived from an EMBL/GenBank/DDBJ whole genome shotgun (WGS) entry which is preliminary data.</text>
</comment>
<proteinExistence type="predicted"/>
<dbReference type="EMBL" id="SHNN01000001">
    <property type="protein sequence ID" value="MCX2980587.1"/>
    <property type="molecule type" value="Genomic_DNA"/>
</dbReference>
<reference evidence="2" key="1">
    <citation type="submission" date="2019-02" db="EMBL/GenBank/DDBJ databases">
        <authorList>
            <person name="Li S.-H."/>
        </authorList>
    </citation>
    <scope>NUCLEOTIDE SEQUENCE</scope>
    <source>
        <strain evidence="2">IMCC14734</strain>
    </source>
</reference>
<evidence type="ECO:0000313" key="2">
    <source>
        <dbReference type="EMBL" id="MCX2980587.1"/>
    </source>
</evidence>
<dbReference type="RefSeq" id="WP_279244561.1">
    <property type="nucleotide sequence ID" value="NZ_SHNN01000001.1"/>
</dbReference>
<feature type="region of interest" description="Disordered" evidence="1">
    <location>
        <begin position="1"/>
        <end position="26"/>
    </location>
</feature>
<sequence length="79" mass="8589">MHSLRNSETARHATIPALQPLGSKNDDINPPGMDPIILANLDFDLFTSLCKLGVSEEKINAVLCLSDGDFEYLSALKTT</sequence>
<name>A0ABT3TE57_9GAMM</name>
<evidence type="ECO:0000313" key="3">
    <source>
        <dbReference type="Proteomes" id="UP001143362"/>
    </source>
</evidence>
<protein>
    <submittedName>
        <fullName evidence="2">Uncharacterized protein</fullName>
    </submittedName>
</protein>
<gene>
    <name evidence="2" type="ORF">EYC98_06825</name>
</gene>
<organism evidence="2 3">
    <name type="scientific">Candidatus Litorirhabdus singularis</name>
    <dbReference type="NCBI Taxonomy" id="2518993"/>
    <lineage>
        <taxon>Bacteria</taxon>
        <taxon>Pseudomonadati</taxon>
        <taxon>Pseudomonadota</taxon>
        <taxon>Gammaproteobacteria</taxon>
        <taxon>Cellvibrionales</taxon>
        <taxon>Halieaceae</taxon>
        <taxon>Candidatus Litorirhabdus</taxon>
    </lineage>
</organism>
<evidence type="ECO:0000256" key="1">
    <source>
        <dbReference type="SAM" id="MobiDB-lite"/>
    </source>
</evidence>
<dbReference type="Proteomes" id="UP001143362">
    <property type="component" value="Unassembled WGS sequence"/>
</dbReference>
<keyword evidence="3" id="KW-1185">Reference proteome</keyword>